<dbReference type="AlphaFoldDB" id="A0AAE1TFH6"/>
<evidence type="ECO:0000256" key="6">
    <source>
        <dbReference type="ARBA" id="ARBA00023002"/>
    </source>
</evidence>
<dbReference type="GO" id="GO:0016705">
    <property type="term" value="F:oxidoreductase activity, acting on paired donors, with incorporation or reduction of molecular oxygen"/>
    <property type="evidence" value="ECO:0007669"/>
    <property type="project" value="InterPro"/>
</dbReference>
<keyword evidence="12" id="KW-0812">Transmembrane</keyword>
<dbReference type="Proteomes" id="UP001293593">
    <property type="component" value="Unassembled WGS sequence"/>
</dbReference>
<keyword evidence="4 10" id="KW-0349">Heme</keyword>
<evidence type="ECO:0000313" key="13">
    <source>
        <dbReference type="EMBL" id="KAK4283427.1"/>
    </source>
</evidence>
<evidence type="ECO:0000256" key="5">
    <source>
        <dbReference type="ARBA" id="ARBA00022723"/>
    </source>
</evidence>
<evidence type="ECO:0000256" key="10">
    <source>
        <dbReference type="PIRSR" id="PIRSR602401-1"/>
    </source>
</evidence>
<reference evidence="13" key="1">
    <citation type="submission" date="2023-10" db="EMBL/GenBank/DDBJ databases">
        <title>Chromosome-level genome of the transformable northern wattle, Acacia crassicarpa.</title>
        <authorList>
            <person name="Massaro I."/>
            <person name="Sinha N.R."/>
            <person name="Poethig S."/>
            <person name="Leichty A.R."/>
        </authorList>
    </citation>
    <scope>NUCLEOTIDE SEQUENCE</scope>
    <source>
        <strain evidence="13">Acra3RX</strain>
        <tissue evidence="13">Leaf</tissue>
    </source>
</reference>
<dbReference type="GO" id="GO:0005506">
    <property type="term" value="F:iron ion binding"/>
    <property type="evidence" value="ECO:0007669"/>
    <property type="project" value="InterPro"/>
</dbReference>
<evidence type="ECO:0000256" key="8">
    <source>
        <dbReference type="ARBA" id="ARBA00023033"/>
    </source>
</evidence>
<dbReference type="PROSITE" id="PS00086">
    <property type="entry name" value="CYTOCHROME_P450"/>
    <property type="match status" value="1"/>
</dbReference>
<dbReference type="PANTHER" id="PTHR47943:SF9">
    <property type="entry name" value="CYTOCHROME P450"/>
    <property type="match status" value="1"/>
</dbReference>
<keyword evidence="6 11" id="KW-0560">Oxidoreductase</keyword>
<dbReference type="Pfam" id="PF00067">
    <property type="entry name" value="p450"/>
    <property type="match status" value="1"/>
</dbReference>
<keyword evidence="5 10" id="KW-0479">Metal-binding</keyword>
<comment type="cofactor">
    <cofactor evidence="1 10">
        <name>heme</name>
        <dbReference type="ChEBI" id="CHEBI:30413"/>
    </cofactor>
</comment>
<dbReference type="SUPFAM" id="SSF48264">
    <property type="entry name" value="Cytochrome P450"/>
    <property type="match status" value="1"/>
</dbReference>
<dbReference type="InterPro" id="IPR036396">
    <property type="entry name" value="Cyt_P450_sf"/>
</dbReference>
<evidence type="ECO:0000256" key="11">
    <source>
        <dbReference type="RuleBase" id="RU000461"/>
    </source>
</evidence>
<dbReference type="InterPro" id="IPR002401">
    <property type="entry name" value="Cyt_P450_E_grp-I"/>
</dbReference>
<evidence type="ECO:0000256" key="3">
    <source>
        <dbReference type="ARBA" id="ARBA00010617"/>
    </source>
</evidence>
<evidence type="ECO:0000256" key="4">
    <source>
        <dbReference type="ARBA" id="ARBA00022617"/>
    </source>
</evidence>
<evidence type="ECO:0000256" key="1">
    <source>
        <dbReference type="ARBA" id="ARBA00001971"/>
    </source>
</evidence>
<evidence type="ECO:0008006" key="15">
    <source>
        <dbReference type="Google" id="ProtNLM"/>
    </source>
</evidence>
<evidence type="ECO:0000313" key="14">
    <source>
        <dbReference type="Proteomes" id="UP001293593"/>
    </source>
</evidence>
<dbReference type="PRINTS" id="PR00385">
    <property type="entry name" value="P450"/>
</dbReference>
<organism evidence="13 14">
    <name type="scientific">Acacia crassicarpa</name>
    <name type="common">northern wattle</name>
    <dbReference type="NCBI Taxonomy" id="499986"/>
    <lineage>
        <taxon>Eukaryota</taxon>
        <taxon>Viridiplantae</taxon>
        <taxon>Streptophyta</taxon>
        <taxon>Embryophyta</taxon>
        <taxon>Tracheophyta</taxon>
        <taxon>Spermatophyta</taxon>
        <taxon>Magnoliopsida</taxon>
        <taxon>eudicotyledons</taxon>
        <taxon>Gunneridae</taxon>
        <taxon>Pentapetalae</taxon>
        <taxon>rosids</taxon>
        <taxon>fabids</taxon>
        <taxon>Fabales</taxon>
        <taxon>Fabaceae</taxon>
        <taxon>Caesalpinioideae</taxon>
        <taxon>mimosoid clade</taxon>
        <taxon>Acacieae</taxon>
        <taxon>Acacia</taxon>
    </lineage>
</organism>
<comment type="caution">
    <text evidence="13">The sequence shown here is derived from an EMBL/GenBank/DDBJ whole genome shotgun (WGS) entry which is preliminary data.</text>
</comment>
<proteinExistence type="inferred from homology"/>
<keyword evidence="8 11" id="KW-0503">Monooxygenase</keyword>
<feature type="binding site" description="axial binding residue" evidence="10">
    <location>
        <position position="443"/>
    </location>
    <ligand>
        <name>heme</name>
        <dbReference type="ChEBI" id="CHEBI:30413"/>
    </ligand>
    <ligandPart>
        <name>Fe</name>
        <dbReference type="ChEBI" id="CHEBI:18248"/>
    </ligandPart>
</feature>
<sequence length="509" mass="57698">MFSSILAIPAFLLLIFIYIISIFFRSNNQGKYAPKRPPGPMALPIIGNIHLLGTLPHRNLQSLANKYGPIMSLWLGHVPAIVVSSPEAAELFLKTHDPVFADRPHTQASNYLFYGSKGAFSDYGSDWRNMKKLSLQHLFGAPNQELFVHLRREELKMVMKSLDNAAKMGGVVDISEKVHELLEDIVYKMILGRNKDDQFDLKGLISETLRLAGAFNIADVVPWIGAFDLQGLKQRCTKISRELDQLFEKIMKEHEEAPNTHKDGKHQDFIGLLVSLMHQPKDDEQNYQITRDDIKATIVSLISGAYETSAVSVEWAMSELLRNPRVMKNLQNELATVIGMNRMVEETDLSKLTYLNLVVMENLRLNPVAPLIPRAPAKDVTVGGYYIEKKSKILVNLWALGRSPQIWSDNVDMFYPERFLNSNIDVQGHDFQLIPFGSGRRKCLGIQMGLTTIKLVLAQLVHCFNWELPFGMKPDELDMTESFGLTRPRSKHLSVLVTHRLSSKVYDEL</sequence>
<gene>
    <name evidence="13" type="ORF">QN277_000377</name>
</gene>
<dbReference type="PRINTS" id="PR00463">
    <property type="entry name" value="EP450I"/>
</dbReference>
<keyword evidence="9 12" id="KW-0472">Membrane</keyword>
<protein>
    <recommendedName>
        <fullName evidence="15">Cytochrome P450</fullName>
    </recommendedName>
</protein>
<keyword evidence="7 10" id="KW-0408">Iron</keyword>
<dbReference type="InterPro" id="IPR001128">
    <property type="entry name" value="Cyt_P450"/>
</dbReference>
<dbReference type="Gene3D" id="1.10.630.10">
    <property type="entry name" value="Cytochrome P450"/>
    <property type="match status" value="1"/>
</dbReference>
<dbReference type="PANTHER" id="PTHR47943">
    <property type="entry name" value="CYTOCHROME P450 93A3-LIKE"/>
    <property type="match status" value="1"/>
</dbReference>
<evidence type="ECO:0000256" key="2">
    <source>
        <dbReference type="ARBA" id="ARBA00004370"/>
    </source>
</evidence>
<dbReference type="GO" id="GO:0020037">
    <property type="term" value="F:heme binding"/>
    <property type="evidence" value="ECO:0007669"/>
    <property type="project" value="InterPro"/>
</dbReference>
<comment type="similarity">
    <text evidence="3 11">Belongs to the cytochrome P450 family.</text>
</comment>
<keyword evidence="12" id="KW-1133">Transmembrane helix</keyword>
<dbReference type="GO" id="GO:0004497">
    <property type="term" value="F:monooxygenase activity"/>
    <property type="evidence" value="ECO:0007669"/>
    <property type="project" value="UniProtKB-KW"/>
</dbReference>
<dbReference type="FunFam" id="1.10.630.10:FF:000011">
    <property type="entry name" value="Cytochrome P450 83B1"/>
    <property type="match status" value="1"/>
</dbReference>
<accession>A0AAE1TFH6</accession>
<dbReference type="EMBL" id="JAWXYG010000001">
    <property type="protein sequence ID" value="KAK4283427.1"/>
    <property type="molecule type" value="Genomic_DNA"/>
</dbReference>
<keyword evidence="14" id="KW-1185">Reference proteome</keyword>
<feature type="transmembrane region" description="Helical" evidence="12">
    <location>
        <begin position="6"/>
        <end position="26"/>
    </location>
</feature>
<name>A0AAE1TFH6_9FABA</name>
<comment type="subcellular location">
    <subcellularLocation>
        <location evidence="2">Membrane</location>
    </subcellularLocation>
</comment>
<evidence type="ECO:0000256" key="9">
    <source>
        <dbReference type="ARBA" id="ARBA00023136"/>
    </source>
</evidence>
<dbReference type="CDD" id="cd11072">
    <property type="entry name" value="CYP71-like"/>
    <property type="match status" value="1"/>
</dbReference>
<dbReference type="GO" id="GO:0016020">
    <property type="term" value="C:membrane"/>
    <property type="evidence" value="ECO:0007669"/>
    <property type="project" value="UniProtKB-SubCell"/>
</dbReference>
<dbReference type="InterPro" id="IPR017972">
    <property type="entry name" value="Cyt_P450_CS"/>
</dbReference>
<evidence type="ECO:0000256" key="12">
    <source>
        <dbReference type="SAM" id="Phobius"/>
    </source>
</evidence>
<evidence type="ECO:0000256" key="7">
    <source>
        <dbReference type="ARBA" id="ARBA00023004"/>
    </source>
</evidence>